<sequence>MSAWQNLINYIESNFRVADHVRSDNGDVIGLRLHFSVADDRKQVVFVFVQTLMDGDEEWIEIESPIGRFGEISLADALEKTSNMVCGNLGKTGDHVTLVHSAPIENLDVNEFERPLRLIVTSADRLERELTGADRY</sequence>
<dbReference type="Proteomes" id="UP001206890">
    <property type="component" value="Unassembled WGS sequence"/>
</dbReference>
<protein>
    <submittedName>
        <fullName evidence="1">YbjN domain-containing protein</fullName>
    </submittedName>
</protein>
<evidence type="ECO:0000313" key="1">
    <source>
        <dbReference type="EMBL" id="MCT2116457.1"/>
    </source>
</evidence>
<proteinExistence type="predicted"/>
<organism evidence="1 2">
    <name type="scientific">Dietzia cinnamea</name>
    <dbReference type="NCBI Taxonomy" id="321318"/>
    <lineage>
        <taxon>Bacteria</taxon>
        <taxon>Bacillati</taxon>
        <taxon>Actinomycetota</taxon>
        <taxon>Actinomycetes</taxon>
        <taxon>Mycobacteriales</taxon>
        <taxon>Dietziaceae</taxon>
        <taxon>Dietzia</taxon>
    </lineage>
</organism>
<evidence type="ECO:0000313" key="2">
    <source>
        <dbReference type="Proteomes" id="UP001206890"/>
    </source>
</evidence>
<dbReference type="EMBL" id="JALXTC010000004">
    <property type="protein sequence ID" value="MCT2116457.1"/>
    <property type="molecule type" value="Genomic_DNA"/>
</dbReference>
<dbReference type="SUPFAM" id="SSF69635">
    <property type="entry name" value="Type III secretory system chaperone-like"/>
    <property type="match status" value="1"/>
</dbReference>
<dbReference type="Gene3D" id="3.30.1460.10">
    <property type="match status" value="1"/>
</dbReference>
<gene>
    <name evidence="1" type="ORF">M3D93_01585</name>
</gene>
<accession>A0AAW5Q3P3</accession>
<comment type="caution">
    <text evidence="1">The sequence shown here is derived from an EMBL/GenBank/DDBJ whole genome shotgun (WGS) entry which is preliminary data.</text>
</comment>
<reference evidence="1" key="1">
    <citation type="submission" date="2022-04" db="EMBL/GenBank/DDBJ databases">
        <title>Human microbiome associated bacterial genomes.</title>
        <authorList>
            <person name="Sandstrom S."/>
            <person name="Salamzade R."/>
            <person name="Kalan L.R."/>
        </authorList>
    </citation>
    <scope>NUCLEOTIDE SEQUENCE</scope>
    <source>
        <strain evidence="1">P3-SID1762</strain>
    </source>
</reference>
<dbReference type="AlphaFoldDB" id="A0AAW5Q3P3"/>
<dbReference type="RefSeq" id="WP_070719808.1">
    <property type="nucleotide sequence ID" value="NZ_JALXRO010000002.1"/>
</dbReference>
<name>A0AAW5Q3P3_9ACTN</name>